<reference evidence="1" key="1">
    <citation type="submission" date="2021-06" db="EMBL/GenBank/DDBJ databases">
        <title>Parelaphostrongylus tenuis whole genome reference sequence.</title>
        <authorList>
            <person name="Garwood T.J."/>
            <person name="Larsen P.A."/>
            <person name="Fountain-Jones N.M."/>
            <person name="Garbe J.R."/>
            <person name="Macchietto M.G."/>
            <person name="Kania S.A."/>
            <person name="Gerhold R.W."/>
            <person name="Richards J.E."/>
            <person name="Wolf T.M."/>
        </authorList>
    </citation>
    <scope>NUCLEOTIDE SEQUENCE</scope>
    <source>
        <strain evidence="1">MNPRO001-30</strain>
        <tissue evidence="1">Meninges</tissue>
    </source>
</reference>
<name>A0AAD5RAF9_PARTN</name>
<evidence type="ECO:0000313" key="2">
    <source>
        <dbReference type="Proteomes" id="UP001196413"/>
    </source>
</evidence>
<gene>
    <name evidence="1" type="ORF">KIN20_034633</name>
</gene>
<keyword evidence="2" id="KW-1185">Reference proteome</keyword>
<proteinExistence type="predicted"/>
<dbReference type="Proteomes" id="UP001196413">
    <property type="component" value="Unassembled WGS sequence"/>
</dbReference>
<protein>
    <submittedName>
        <fullName evidence="1">Uncharacterized protein</fullName>
    </submittedName>
</protein>
<accession>A0AAD5RAF9</accession>
<sequence length="101" mass="11938">MWAGGILRRTHDRWAKRTEEWILRQCTRSEDDHLHIVRTHSRKIVSCTRSCRCFTDHGSHGQDVYSSQYGEMIHTSDTLWRPTMKGLRSATAMKFEKDMLN</sequence>
<evidence type="ECO:0000313" key="1">
    <source>
        <dbReference type="EMBL" id="KAJ1372466.1"/>
    </source>
</evidence>
<organism evidence="1 2">
    <name type="scientific">Parelaphostrongylus tenuis</name>
    <name type="common">Meningeal worm</name>
    <dbReference type="NCBI Taxonomy" id="148309"/>
    <lineage>
        <taxon>Eukaryota</taxon>
        <taxon>Metazoa</taxon>
        <taxon>Ecdysozoa</taxon>
        <taxon>Nematoda</taxon>
        <taxon>Chromadorea</taxon>
        <taxon>Rhabditida</taxon>
        <taxon>Rhabditina</taxon>
        <taxon>Rhabditomorpha</taxon>
        <taxon>Strongyloidea</taxon>
        <taxon>Metastrongylidae</taxon>
        <taxon>Parelaphostrongylus</taxon>
    </lineage>
</organism>
<comment type="caution">
    <text evidence="1">The sequence shown here is derived from an EMBL/GenBank/DDBJ whole genome shotgun (WGS) entry which is preliminary data.</text>
</comment>
<dbReference type="EMBL" id="JAHQIW010007146">
    <property type="protein sequence ID" value="KAJ1372466.1"/>
    <property type="molecule type" value="Genomic_DNA"/>
</dbReference>
<dbReference type="AlphaFoldDB" id="A0AAD5RAF9"/>